<dbReference type="EMBL" id="PGCI01000633">
    <property type="protein sequence ID" value="PLW23435.1"/>
    <property type="molecule type" value="Genomic_DNA"/>
</dbReference>
<gene>
    <name evidence="4" type="ORF">PCANC_01919</name>
    <name evidence="1" type="ORF">PCANC_12659</name>
    <name evidence="3" type="ORF">PCASD_00819</name>
    <name evidence="2" type="ORF">PCASD_12736</name>
</gene>
<dbReference type="EMBL" id="PGCI01000003">
    <property type="protein sequence ID" value="PLW51907.1"/>
    <property type="molecule type" value="Genomic_DNA"/>
</dbReference>
<evidence type="ECO:0000313" key="6">
    <source>
        <dbReference type="Proteomes" id="UP000235392"/>
    </source>
</evidence>
<organism evidence="2 6">
    <name type="scientific">Puccinia coronata f. sp. avenae</name>
    <dbReference type="NCBI Taxonomy" id="200324"/>
    <lineage>
        <taxon>Eukaryota</taxon>
        <taxon>Fungi</taxon>
        <taxon>Dikarya</taxon>
        <taxon>Basidiomycota</taxon>
        <taxon>Pucciniomycotina</taxon>
        <taxon>Pucciniomycetes</taxon>
        <taxon>Pucciniales</taxon>
        <taxon>Pucciniaceae</taxon>
        <taxon>Puccinia</taxon>
    </lineage>
</organism>
<dbReference type="EMBL" id="PGCJ01000836">
    <property type="protein sequence ID" value="PLW18186.1"/>
    <property type="molecule type" value="Genomic_DNA"/>
</dbReference>
<dbReference type="EMBL" id="PGCJ01000014">
    <property type="protein sequence ID" value="PLW57068.1"/>
    <property type="molecule type" value="Genomic_DNA"/>
</dbReference>
<evidence type="ECO:0000313" key="3">
    <source>
        <dbReference type="EMBL" id="PLW51907.1"/>
    </source>
</evidence>
<evidence type="ECO:0000313" key="4">
    <source>
        <dbReference type="EMBL" id="PLW57068.1"/>
    </source>
</evidence>
<evidence type="ECO:0000313" key="5">
    <source>
        <dbReference type="Proteomes" id="UP000235388"/>
    </source>
</evidence>
<evidence type="ECO:0000313" key="2">
    <source>
        <dbReference type="EMBL" id="PLW23435.1"/>
    </source>
</evidence>
<proteinExistence type="predicted"/>
<dbReference type="Proteomes" id="UP000235392">
    <property type="component" value="Unassembled WGS sequence"/>
</dbReference>
<dbReference type="Proteomes" id="UP000235388">
    <property type="component" value="Unassembled WGS sequence"/>
</dbReference>
<reference evidence="5 6" key="1">
    <citation type="submission" date="2017-11" db="EMBL/GenBank/DDBJ databases">
        <title>De novo assembly and phasing of dikaryotic genomes from two isolates of Puccinia coronata f. sp. avenae, the causal agent of oat crown rust.</title>
        <authorList>
            <person name="Miller M.E."/>
            <person name="Zhang Y."/>
            <person name="Omidvar V."/>
            <person name="Sperschneider J."/>
            <person name="Schwessinger B."/>
            <person name="Raley C."/>
            <person name="Palmer J.M."/>
            <person name="Garnica D."/>
            <person name="Upadhyaya N."/>
            <person name="Rathjen J."/>
            <person name="Taylor J.M."/>
            <person name="Park R.F."/>
            <person name="Dodds P.N."/>
            <person name="Hirsch C.D."/>
            <person name="Kianian S.F."/>
            <person name="Figueroa M."/>
        </authorList>
    </citation>
    <scope>NUCLEOTIDE SEQUENCE [LARGE SCALE GENOMIC DNA]</scope>
    <source>
        <strain evidence="1">12NC29</strain>
        <strain evidence="2">12SD80</strain>
    </source>
</reference>
<evidence type="ECO:0000313" key="1">
    <source>
        <dbReference type="EMBL" id="PLW18186.1"/>
    </source>
</evidence>
<dbReference type="AlphaFoldDB" id="A0A2N5TD44"/>
<comment type="caution">
    <text evidence="2">The sequence shown here is derived from an EMBL/GenBank/DDBJ whole genome shotgun (WGS) entry which is preliminary data.</text>
</comment>
<sequence length="62" mass="6715">MPSGVKLNVSVLSSRIYLHRPNIYLPPPSLAKLLIVSRLFDLTASSRLRSVATLPLDGASPD</sequence>
<keyword evidence="5" id="KW-1185">Reference proteome</keyword>
<protein>
    <submittedName>
        <fullName evidence="2">Uncharacterized protein</fullName>
    </submittedName>
</protein>
<name>A0A2N5TD44_9BASI</name>
<accession>A0A2N5TD44</accession>